<protein>
    <recommendedName>
        <fullName evidence="5">HTH tetR-type domain-containing protein</fullName>
    </recommendedName>
</protein>
<evidence type="ECO:0000256" key="2">
    <source>
        <dbReference type="ARBA" id="ARBA00023125"/>
    </source>
</evidence>
<dbReference type="PANTHER" id="PTHR30055">
    <property type="entry name" value="HTH-TYPE TRANSCRIPTIONAL REGULATOR RUTR"/>
    <property type="match status" value="1"/>
</dbReference>
<dbReference type="SUPFAM" id="SSF46689">
    <property type="entry name" value="Homeodomain-like"/>
    <property type="match status" value="1"/>
</dbReference>
<reference evidence="6 7" key="1">
    <citation type="submission" date="2019-10" db="EMBL/GenBank/DDBJ databases">
        <title>Nocardia macrotermitis sp. nov. and Nocardia aurantia sp. nov., isolated from the gut of fungus growing-termite Macrotermes natalensis.</title>
        <authorList>
            <person name="Benndorf R."/>
            <person name="Schwitalla J."/>
            <person name="Martin K."/>
            <person name="De Beer W."/>
            <person name="Kaster A.-K."/>
            <person name="Vollmers J."/>
            <person name="Poulsen M."/>
            <person name="Beemelmanns C."/>
        </authorList>
    </citation>
    <scope>NUCLEOTIDE SEQUENCE [LARGE SCALE GENOMIC DNA]</scope>
    <source>
        <strain evidence="6 7">RB20</strain>
    </source>
</reference>
<sequence>MTSSRRPRSARGSGARLREEILDATRELLARSGNADTVSIREVSRLVGVSAPSIYRHFSDKDELIDAAVAQVFENLDAAMGSATDPAHSPITRLRDQGMAYVRFALDNPEQYRLAFVPTGEHGPSAVDKVLGSGAVVRFAETVREAMDSGVIAEGDTLPVVLELWAAAHGVASLLIAKPALPWGDVDKLVDRVLGAACLGHAVLDIIGGDSVPDPDEGARWLAELRRAQGDSSL</sequence>
<evidence type="ECO:0000313" key="6">
    <source>
        <dbReference type="EMBL" id="MQY17847.1"/>
    </source>
</evidence>
<dbReference type="SUPFAM" id="SSF48498">
    <property type="entry name" value="Tetracyclin repressor-like, C-terminal domain"/>
    <property type="match status" value="1"/>
</dbReference>
<dbReference type="RefSeq" id="WP_319944462.1">
    <property type="nucleotide sequence ID" value="NZ_WEGK01000002.1"/>
</dbReference>
<organism evidence="6 7">
    <name type="scientific">Nocardia macrotermitis</name>
    <dbReference type="NCBI Taxonomy" id="2585198"/>
    <lineage>
        <taxon>Bacteria</taxon>
        <taxon>Bacillati</taxon>
        <taxon>Actinomycetota</taxon>
        <taxon>Actinomycetes</taxon>
        <taxon>Mycobacteriales</taxon>
        <taxon>Nocardiaceae</taxon>
        <taxon>Nocardia</taxon>
    </lineage>
</organism>
<dbReference type="AlphaFoldDB" id="A0A7K0CWF7"/>
<dbReference type="PANTHER" id="PTHR30055:SF234">
    <property type="entry name" value="HTH-TYPE TRANSCRIPTIONAL REGULATOR BETI"/>
    <property type="match status" value="1"/>
</dbReference>
<dbReference type="GO" id="GO:0003700">
    <property type="term" value="F:DNA-binding transcription factor activity"/>
    <property type="evidence" value="ECO:0007669"/>
    <property type="project" value="TreeGrafter"/>
</dbReference>
<dbReference type="Pfam" id="PF13305">
    <property type="entry name" value="TetR_C_33"/>
    <property type="match status" value="1"/>
</dbReference>
<name>A0A7K0CWF7_9NOCA</name>
<keyword evidence="3" id="KW-0804">Transcription</keyword>
<dbReference type="Proteomes" id="UP000438448">
    <property type="component" value="Unassembled WGS sequence"/>
</dbReference>
<keyword evidence="7" id="KW-1185">Reference proteome</keyword>
<dbReference type="InterPro" id="IPR001647">
    <property type="entry name" value="HTH_TetR"/>
</dbReference>
<dbReference type="InterPro" id="IPR036271">
    <property type="entry name" value="Tet_transcr_reg_TetR-rel_C_sf"/>
</dbReference>
<dbReference type="Gene3D" id="1.10.357.10">
    <property type="entry name" value="Tetracycline Repressor, domain 2"/>
    <property type="match status" value="1"/>
</dbReference>
<dbReference type="GO" id="GO:0000976">
    <property type="term" value="F:transcription cis-regulatory region binding"/>
    <property type="evidence" value="ECO:0007669"/>
    <property type="project" value="TreeGrafter"/>
</dbReference>
<evidence type="ECO:0000256" key="3">
    <source>
        <dbReference type="ARBA" id="ARBA00023163"/>
    </source>
</evidence>
<keyword evidence="1" id="KW-0805">Transcription regulation</keyword>
<gene>
    <name evidence="6" type="ORF">NRB20_09140</name>
</gene>
<evidence type="ECO:0000256" key="4">
    <source>
        <dbReference type="PROSITE-ProRule" id="PRU00335"/>
    </source>
</evidence>
<feature type="domain" description="HTH tetR-type" evidence="5">
    <location>
        <begin position="15"/>
        <end position="76"/>
    </location>
</feature>
<evidence type="ECO:0000259" key="5">
    <source>
        <dbReference type="PROSITE" id="PS50977"/>
    </source>
</evidence>
<proteinExistence type="predicted"/>
<dbReference type="Pfam" id="PF00440">
    <property type="entry name" value="TetR_N"/>
    <property type="match status" value="1"/>
</dbReference>
<dbReference type="PROSITE" id="PS50977">
    <property type="entry name" value="HTH_TETR_2"/>
    <property type="match status" value="1"/>
</dbReference>
<dbReference type="EMBL" id="WEGK01000002">
    <property type="protein sequence ID" value="MQY17847.1"/>
    <property type="molecule type" value="Genomic_DNA"/>
</dbReference>
<accession>A0A7K0CWF7</accession>
<dbReference type="InterPro" id="IPR050109">
    <property type="entry name" value="HTH-type_TetR-like_transc_reg"/>
</dbReference>
<dbReference type="InterPro" id="IPR009057">
    <property type="entry name" value="Homeodomain-like_sf"/>
</dbReference>
<dbReference type="InterPro" id="IPR025996">
    <property type="entry name" value="MT1864/Rv1816-like_C"/>
</dbReference>
<evidence type="ECO:0000313" key="7">
    <source>
        <dbReference type="Proteomes" id="UP000438448"/>
    </source>
</evidence>
<comment type="caution">
    <text evidence="6">The sequence shown here is derived from an EMBL/GenBank/DDBJ whole genome shotgun (WGS) entry which is preliminary data.</text>
</comment>
<keyword evidence="2 4" id="KW-0238">DNA-binding</keyword>
<evidence type="ECO:0000256" key="1">
    <source>
        <dbReference type="ARBA" id="ARBA00023015"/>
    </source>
</evidence>
<feature type="DNA-binding region" description="H-T-H motif" evidence="4">
    <location>
        <begin position="39"/>
        <end position="58"/>
    </location>
</feature>